<organism evidence="1 2">
    <name type="scientific">Eretmocerus hayati</name>
    <dbReference type="NCBI Taxonomy" id="131215"/>
    <lineage>
        <taxon>Eukaryota</taxon>
        <taxon>Metazoa</taxon>
        <taxon>Ecdysozoa</taxon>
        <taxon>Arthropoda</taxon>
        <taxon>Hexapoda</taxon>
        <taxon>Insecta</taxon>
        <taxon>Pterygota</taxon>
        <taxon>Neoptera</taxon>
        <taxon>Endopterygota</taxon>
        <taxon>Hymenoptera</taxon>
        <taxon>Apocrita</taxon>
        <taxon>Proctotrupomorpha</taxon>
        <taxon>Chalcidoidea</taxon>
        <taxon>Aphelinidae</taxon>
        <taxon>Aphelininae</taxon>
        <taxon>Eretmocerus</taxon>
    </lineage>
</organism>
<dbReference type="Proteomes" id="UP001239111">
    <property type="component" value="Chromosome 2"/>
</dbReference>
<reference evidence="1" key="1">
    <citation type="submission" date="2023-04" db="EMBL/GenBank/DDBJ databases">
        <title>A chromosome-level genome assembly of the parasitoid wasp Eretmocerus hayati.</title>
        <authorList>
            <person name="Zhong Y."/>
            <person name="Liu S."/>
            <person name="Liu Y."/>
        </authorList>
    </citation>
    <scope>NUCLEOTIDE SEQUENCE</scope>
    <source>
        <strain evidence="1">ZJU_SS_LIU_2023</strain>
    </source>
</reference>
<gene>
    <name evidence="1" type="ORF">QAD02_013455</name>
</gene>
<evidence type="ECO:0000313" key="2">
    <source>
        <dbReference type="Proteomes" id="UP001239111"/>
    </source>
</evidence>
<evidence type="ECO:0000313" key="1">
    <source>
        <dbReference type="EMBL" id="KAJ8677668.1"/>
    </source>
</evidence>
<dbReference type="EMBL" id="CM056742">
    <property type="protein sequence ID" value="KAJ8677668.1"/>
    <property type="molecule type" value="Genomic_DNA"/>
</dbReference>
<proteinExistence type="predicted"/>
<keyword evidence="2" id="KW-1185">Reference proteome</keyword>
<protein>
    <submittedName>
        <fullName evidence="1">Uncharacterized protein</fullName>
    </submittedName>
</protein>
<sequence>MPWLINSLKKHTGFSEENINSTLMKIRMDDNYERLGDELGVSTSQASRIFHKVLPALSHLIRSSIRQPSKEEVQRNPPIPFRAHYGNVYALIDAFEIQINKPSNPVHQSLTWSNYKACNTWEWVILCTTYGKTVFVSKVYGGRVSNTLLFESCGVMDILPTGCSGSINLQAPLIRT</sequence>
<accession>A0ACC2P3H5</accession>
<comment type="caution">
    <text evidence="1">The sequence shown here is derived from an EMBL/GenBank/DDBJ whole genome shotgun (WGS) entry which is preliminary data.</text>
</comment>
<name>A0ACC2P3H5_9HYME</name>